<dbReference type="CDD" id="cd19169">
    <property type="entry name" value="SET_SETD1"/>
    <property type="match status" value="1"/>
</dbReference>
<evidence type="ECO:0000256" key="6">
    <source>
        <dbReference type="ARBA" id="ARBA00022853"/>
    </source>
</evidence>
<evidence type="ECO:0000313" key="16">
    <source>
        <dbReference type="EMBL" id="VDM97900.1"/>
    </source>
</evidence>
<dbReference type="SMART" id="SM00317">
    <property type="entry name" value="SET"/>
    <property type="match status" value="1"/>
</dbReference>
<protein>
    <recommendedName>
        <fullName evidence="2">[histone H3]-lysine(4) N-trimethyltransferase</fullName>
        <ecNumber evidence="2">2.1.1.354</ecNumber>
    </recommendedName>
</protein>
<dbReference type="STRING" id="103827.A0A0N5CPI1"/>
<evidence type="ECO:0000256" key="2">
    <source>
        <dbReference type="ARBA" id="ARBA00012182"/>
    </source>
</evidence>
<name>A0A0N5CPI1_THECL</name>
<dbReference type="Proteomes" id="UP000276776">
    <property type="component" value="Unassembled WGS sequence"/>
</dbReference>
<reference evidence="16 17" key="2">
    <citation type="submission" date="2018-11" db="EMBL/GenBank/DDBJ databases">
        <authorList>
            <consortium name="Pathogen Informatics"/>
        </authorList>
    </citation>
    <scope>NUCLEOTIDE SEQUENCE [LARGE SCALE GENOMIC DNA]</scope>
</reference>
<evidence type="ECO:0000256" key="13">
    <source>
        <dbReference type="ARBA" id="ARBA00049129"/>
    </source>
</evidence>
<evidence type="ECO:0000256" key="12">
    <source>
        <dbReference type="ARBA" id="ARBA00047583"/>
    </source>
</evidence>
<evidence type="ECO:0000259" key="15">
    <source>
        <dbReference type="PROSITE" id="PS50868"/>
    </source>
</evidence>
<dbReference type="GO" id="GO:0140999">
    <property type="term" value="F:histone H3K4 trimethyltransferase activity"/>
    <property type="evidence" value="ECO:0007669"/>
    <property type="project" value="UniProtKB-EC"/>
</dbReference>
<dbReference type="WBParaSite" id="TCLT_0000212401-mRNA-1">
    <property type="protein sequence ID" value="TCLT_0000212401-mRNA-1"/>
    <property type="gene ID" value="TCLT_0000212401"/>
</dbReference>
<dbReference type="Pfam" id="PF00856">
    <property type="entry name" value="SET"/>
    <property type="match status" value="1"/>
</dbReference>
<feature type="domain" description="SET" evidence="14">
    <location>
        <begin position="165"/>
        <end position="282"/>
    </location>
</feature>
<dbReference type="Pfam" id="PF11764">
    <property type="entry name" value="N-SET"/>
    <property type="match status" value="1"/>
</dbReference>
<evidence type="ECO:0000256" key="3">
    <source>
        <dbReference type="ARBA" id="ARBA00022603"/>
    </source>
</evidence>
<keyword evidence="17" id="KW-1185">Reference proteome</keyword>
<dbReference type="GO" id="GO:0048188">
    <property type="term" value="C:Set1C/COMPASS complex"/>
    <property type="evidence" value="ECO:0007669"/>
    <property type="project" value="InterPro"/>
</dbReference>
<evidence type="ECO:0000256" key="4">
    <source>
        <dbReference type="ARBA" id="ARBA00022679"/>
    </source>
</evidence>
<dbReference type="FunFam" id="2.170.270.10:FF:000010">
    <property type="entry name" value="Histone-lysine N-methyltransferase"/>
    <property type="match status" value="1"/>
</dbReference>
<evidence type="ECO:0000256" key="7">
    <source>
        <dbReference type="ARBA" id="ARBA00022884"/>
    </source>
</evidence>
<dbReference type="SMART" id="SM00508">
    <property type="entry name" value="PostSET"/>
    <property type="match status" value="1"/>
</dbReference>
<accession>A0A0N5CPI1</accession>
<dbReference type="AlphaFoldDB" id="A0A0N5CPI1"/>
<dbReference type="InterPro" id="IPR001214">
    <property type="entry name" value="SET_dom"/>
</dbReference>
<evidence type="ECO:0000259" key="14">
    <source>
        <dbReference type="PROSITE" id="PS50280"/>
    </source>
</evidence>
<dbReference type="OMA" id="RERRYIS"/>
<dbReference type="Gene3D" id="2.170.270.10">
    <property type="entry name" value="SET domain"/>
    <property type="match status" value="1"/>
</dbReference>
<comment type="subcellular location">
    <subcellularLocation>
        <location evidence="1">Nucleus</location>
    </subcellularLocation>
</comment>
<keyword evidence="6" id="KW-0156">Chromatin regulator</keyword>
<keyword evidence="5" id="KW-0949">S-adenosyl-L-methionine</keyword>
<dbReference type="OrthoDB" id="308383at2759"/>
<keyword evidence="3" id="KW-0489">Methyltransferase</keyword>
<comment type="catalytic activity">
    <reaction evidence="13">
        <text>N(6),N(6)-dimethyl-L-lysyl(4)-[histone H3] + S-adenosyl-L-methionine = N(6),N(6),N(6)-trimethyl-L-lysyl(4)-[histone H3] + S-adenosyl-L-homocysteine + H(+)</text>
        <dbReference type="Rhea" id="RHEA:60272"/>
        <dbReference type="Rhea" id="RHEA-COMP:15537"/>
        <dbReference type="Rhea" id="RHEA-COMP:15540"/>
        <dbReference type="ChEBI" id="CHEBI:15378"/>
        <dbReference type="ChEBI" id="CHEBI:57856"/>
        <dbReference type="ChEBI" id="CHEBI:59789"/>
        <dbReference type="ChEBI" id="CHEBI:61961"/>
        <dbReference type="ChEBI" id="CHEBI:61976"/>
    </reaction>
</comment>
<dbReference type="InterPro" id="IPR037841">
    <property type="entry name" value="SET_SETD1A/B"/>
</dbReference>
<dbReference type="GO" id="GO:0003723">
    <property type="term" value="F:RNA binding"/>
    <property type="evidence" value="ECO:0007669"/>
    <property type="project" value="UniProtKB-KW"/>
</dbReference>
<evidence type="ECO:0000256" key="11">
    <source>
        <dbReference type="ARBA" id="ARBA00047571"/>
    </source>
</evidence>
<dbReference type="PROSITE" id="PS50280">
    <property type="entry name" value="SET"/>
    <property type="match status" value="1"/>
</dbReference>
<dbReference type="EMBL" id="UYYF01000371">
    <property type="protein sequence ID" value="VDM97900.1"/>
    <property type="molecule type" value="Genomic_DNA"/>
</dbReference>
<comment type="catalytic activity">
    <reaction evidence="12">
        <text>N(6)-methyl-L-lysyl(4)-[histone H3] + S-adenosyl-L-methionine = N(6),N(6)-dimethyl-L-lysyl(4)-[histone H3] + S-adenosyl-L-homocysteine + H(+)</text>
        <dbReference type="Rhea" id="RHEA:60268"/>
        <dbReference type="Rhea" id="RHEA-COMP:15540"/>
        <dbReference type="Rhea" id="RHEA-COMP:15543"/>
        <dbReference type="ChEBI" id="CHEBI:15378"/>
        <dbReference type="ChEBI" id="CHEBI:57856"/>
        <dbReference type="ChEBI" id="CHEBI:59789"/>
        <dbReference type="ChEBI" id="CHEBI:61929"/>
        <dbReference type="ChEBI" id="CHEBI:61976"/>
    </reaction>
</comment>
<evidence type="ECO:0000256" key="1">
    <source>
        <dbReference type="ARBA" id="ARBA00004123"/>
    </source>
</evidence>
<dbReference type="GO" id="GO:0032259">
    <property type="term" value="P:methylation"/>
    <property type="evidence" value="ECO:0007669"/>
    <property type="project" value="UniProtKB-KW"/>
</dbReference>
<dbReference type="EC" id="2.1.1.354" evidence="2"/>
<evidence type="ECO:0000256" key="8">
    <source>
        <dbReference type="ARBA" id="ARBA00023015"/>
    </source>
</evidence>
<dbReference type="InterPro" id="IPR024657">
    <property type="entry name" value="COMPASS_Set1_N-SET"/>
</dbReference>
<sequence>MFIVFHLRFYCNLYFILKDGLNREELNFLEESFHALQKSKAARWNKKLYWVSPKELPRIRQLNKMKKKGKRIYYYDDHELEGVIPHLSGCARTEGYYKLSHKEKRGVLRRPDIFLNEINEKEEDKNRLLMQSSREARNTNRRLLTTMGDSSSDIFKVNQLKFRKKLVKFARSRIHGWGLYAMEAIGPDEMIIEYIGQKIRPTVADEREKHYERRGMGSSYLFRIDSDNVIDATQMGNLARFINHSCQPNCYAKVVVVDGEKRIVIYSKLPIEKGDEITYDYKFPIEEDKIDCLCGAPGCRGSLN</sequence>
<dbReference type="InterPro" id="IPR046341">
    <property type="entry name" value="SET_dom_sf"/>
</dbReference>
<feature type="domain" description="Post-SET" evidence="15">
    <location>
        <begin position="288"/>
        <end position="304"/>
    </location>
</feature>
<dbReference type="SUPFAM" id="SSF82199">
    <property type="entry name" value="SET domain"/>
    <property type="match status" value="1"/>
</dbReference>
<keyword evidence="4" id="KW-0808">Transferase</keyword>
<keyword evidence="9" id="KW-0804">Transcription</keyword>
<evidence type="ECO:0000313" key="18">
    <source>
        <dbReference type="WBParaSite" id="TCLT_0000212401-mRNA-1"/>
    </source>
</evidence>
<proteinExistence type="predicted"/>
<evidence type="ECO:0000256" key="9">
    <source>
        <dbReference type="ARBA" id="ARBA00023163"/>
    </source>
</evidence>
<comment type="catalytic activity">
    <reaction evidence="11">
        <text>L-lysyl(4)-[histone H3] + 3 S-adenosyl-L-methionine = N(6),N(6),N(6)-trimethyl-L-lysyl(4)-[histone H3] + 3 S-adenosyl-L-homocysteine + 3 H(+)</text>
        <dbReference type="Rhea" id="RHEA:60260"/>
        <dbReference type="Rhea" id="RHEA-COMP:15537"/>
        <dbReference type="Rhea" id="RHEA-COMP:15547"/>
        <dbReference type="ChEBI" id="CHEBI:15378"/>
        <dbReference type="ChEBI" id="CHEBI:29969"/>
        <dbReference type="ChEBI" id="CHEBI:57856"/>
        <dbReference type="ChEBI" id="CHEBI:59789"/>
        <dbReference type="ChEBI" id="CHEBI:61961"/>
        <dbReference type="EC" id="2.1.1.354"/>
    </reaction>
</comment>
<keyword evidence="7" id="KW-0694">RNA-binding</keyword>
<dbReference type="PROSITE" id="PS50868">
    <property type="entry name" value="POST_SET"/>
    <property type="match status" value="1"/>
</dbReference>
<evidence type="ECO:0000256" key="5">
    <source>
        <dbReference type="ARBA" id="ARBA00022691"/>
    </source>
</evidence>
<dbReference type="PANTHER" id="PTHR45814:SF2">
    <property type="entry name" value="HISTONE-LYSINE N-METHYLTRANSFERASE SETD1"/>
    <property type="match status" value="1"/>
</dbReference>
<reference evidence="18" key="1">
    <citation type="submission" date="2016-04" db="UniProtKB">
        <authorList>
            <consortium name="WormBaseParasite"/>
        </authorList>
    </citation>
    <scope>IDENTIFICATION</scope>
</reference>
<keyword evidence="10" id="KW-0539">Nucleus</keyword>
<organism evidence="18">
    <name type="scientific">Thelazia callipaeda</name>
    <name type="common">Oriental eyeworm</name>
    <name type="synonym">Parasitic nematode</name>
    <dbReference type="NCBI Taxonomy" id="103827"/>
    <lineage>
        <taxon>Eukaryota</taxon>
        <taxon>Metazoa</taxon>
        <taxon>Ecdysozoa</taxon>
        <taxon>Nematoda</taxon>
        <taxon>Chromadorea</taxon>
        <taxon>Rhabditida</taxon>
        <taxon>Spirurina</taxon>
        <taxon>Spiruromorpha</taxon>
        <taxon>Thelazioidea</taxon>
        <taxon>Thelaziidae</taxon>
        <taxon>Thelazia</taxon>
    </lineage>
</organism>
<keyword evidence="8" id="KW-0805">Transcription regulation</keyword>
<dbReference type="InterPro" id="IPR003616">
    <property type="entry name" value="Post-SET_dom"/>
</dbReference>
<evidence type="ECO:0000313" key="17">
    <source>
        <dbReference type="Proteomes" id="UP000276776"/>
    </source>
</evidence>
<dbReference type="PANTHER" id="PTHR45814">
    <property type="entry name" value="HISTONE-LYSINE N-METHYLTRANSFERASE SETD1"/>
    <property type="match status" value="1"/>
</dbReference>
<dbReference type="InterPro" id="IPR044570">
    <property type="entry name" value="Set1-like"/>
</dbReference>
<gene>
    <name evidence="16" type="ORF">TCLT_LOCUS2125</name>
</gene>
<dbReference type="SMART" id="SM01291">
    <property type="entry name" value="N-SET"/>
    <property type="match status" value="1"/>
</dbReference>
<evidence type="ECO:0000256" key="10">
    <source>
        <dbReference type="ARBA" id="ARBA00023242"/>
    </source>
</evidence>